<dbReference type="InterPro" id="IPR035810">
    <property type="entry name" value="PEBP_euk"/>
</dbReference>
<proteinExistence type="inferred from homology"/>
<keyword evidence="2" id="KW-0732">Signal</keyword>
<protein>
    <submittedName>
        <fullName evidence="3">Phosphatidylethanolamine binding protein 4</fullName>
    </submittedName>
</protein>
<dbReference type="Gene3D" id="3.90.280.10">
    <property type="entry name" value="PEBP-like"/>
    <property type="match status" value="1"/>
</dbReference>
<name>A0A8C5UUH8_MICMU</name>
<reference evidence="3" key="1">
    <citation type="submission" date="2007-07" db="EMBL/GenBank/DDBJ databases">
        <authorList>
            <consortium name="The Genome Sequencing Platform"/>
            <consortium name="The Genome Assembly Team"/>
            <person name="Lindblad-Toh K."/>
            <person name="DiPalma F."/>
            <person name="Gnerre S."/>
            <person name="Clamp M."/>
            <person name="Lander E.S."/>
        </authorList>
    </citation>
    <scope>NUCLEOTIDE SEQUENCE [LARGE SCALE GENOMIC DNA]</scope>
</reference>
<evidence type="ECO:0000256" key="1">
    <source>
        <dbReference type="ARBA" id="ARBA00007091"/>
    </source>
</evidence>
<dbReference type="InterPro" id="IPR008914">
    <property type="entry name" value="PEBP"/>
</dbReference>
<keyword evidence="4" id="KW-1185">Reference proteome</keyword>
<feature type="signal peptide" evidence="2">
    <location>
        <begin position="1"/>
        <end position="18"/>
    </location>
</feature>
<dbReference type="EMBL" id="ABDC03023720">
    <property type="status" value="NOT_ANNOTATED_CDS"/>
    <property type="molecule type" value="Genomic_DNA"/>
</dbReference>
<gene>
    <name evidence="3" type="primary">PEBP4</name>
</gene>
<dbReference type="CDD" id="cd00866">
    <property type="entry name" value="PEBP_euk"/>
    <property type="match status" value="1"/>
</dbReference>
<dbReference type="PANTHER" id="PTHR11362:SF82">
    <property type="entry name" value="PHOSPHATIDYLETHANOLAMINE-BINDING PROTEIN 4"/>
    <property type="match status" value="1"/>
</dbReference>
<organism evidence="3 4">
    <name type="scientific">Microcebus murinus</name>
    <name type="common">Gray mouse lemur</name>
    <name type="synonym">Lemur murinus</name>
    <dbReference type="NCBI Taxonomy" id="30608"/>
    <lineage>
        <taxon>Eukaryota</taxon>
        <taxon>Metazoa</taxon>
        <taxon>Chordata</taxon>
        <taxon>Craniata</taxon>
        <taxon>Vertebrata</taxon>
        <taxon>Euteleostomi</taxon>
        <taxon>Mammalia</taxon>
        <taxon>Eutheria</taxon>
        <taxon>Euarchontoglires</taxon>
        <taxon>Primates</taxon>
        <taxon>Strepsirrhini</taxon>
        <taxon>Lemuriformes</taxon>
        <taxon>Cheirogaleidae</taxon>
        <taxon>Microcebus</taxon>
    </lineage>
</organism>
<evidence type="ECO:0000313" key="4">
    <source>
        <dbReference type="Proteomes" id="UP000694394"/>
    </source>
</evidence>
<dbReference type="SUPFAM" id="SSF49777">
    <property type="entry name" value="PEBP-like"/>
    <property type="match status" value="1"/>
</dbReference>
<feature type="chain" id="PRO_5044680915" evidence="2">
    <location>
        <begin position="19"/>
        <end position="210"/>
    </location>
</feature>
<sequence>MRLSTAALLLGLVLVVTGEEDENDPCAYEPLQEEDAGLCKGLDVFYPELGSISCKYVPDCHNYRQKITYLPEPIVKFPGALDGASYILVMVDPDAPSRSDPRSRFWRHWLVTDIKGSDMKKGKIQGQEITGYQPPSPPAHTGFHRYQFFVYLQEGRVISLPRKENKTRGSWKLDRFLSRFHLSEPEASTQFITQNYQDSQGDEAAGGGGQ</sequence>
<dbReference type="Pfam" id="PF01161">
    <property type="entry name" value="PBP"/>
    <property type="match status" value="1"/>
</dbReference>
<dbReference type="EMBL" id="ABDC03023719">
    <property type="status" value="NOT_ANNOTATED_CDS"/>
    <property type="molecule type" value="Genomic_DNA"/>
</dbReference>
<reference evidence="3" key="2">
    <citation type="submission" date="2016-12" db="EMBL/GenBank/DDBJ databases">
        <title>Mouse lemur reference genome and diversity panel.</title>
        <authorList>
            <person name="Harris R."/>
            <person name="Larsen P."/>
            <person name="Liu Y."/>
            <person name="Hughes D.S."/>
            <person name="Murali S."/>
            <person name="Raveendran M."/>
            <person name="Korchina V."/>
            <person name="Wang M."/>
            <person name="Jhangiani S."/>
            <person name="Bandaranaike D."/>
            <person name="Bellair M."/>
            <person name="Blankenburg K."/>
            <person name="Chao H."/>
            <person name="Dahdouli M."/>
            <person name="Dinh H."/>
            <person name="Doddapaneni H."/>
            <person name="English A."/>
            <person name="Firestine M."/>
            <person name="Gnanaolivu R."/>
            <person name="Gross S."/>
            <person name="Hernandez B."/>
            <person name="Javaid M."/>
            <person name="Jayaseelan J."/>
            <person name="Jones J."/>
            <person name="Khan Z."/>
            <person name="Kovar C."/>
            <person name="Kurapati P."/>
            <person name="Le B."/>
            <person name="Lee S."/>
            <person name="Li M."/>
            <person name="Mathew T."/>
            <person name="Narasimhan A."/>
            <person name="Ngo D."/>
            <person name="Nguyen L."/>
            <person name="Okwuonu G."/>
            <person name="Ongeri F."/>
            <person name="Osuji N."/>
            <person name="Pu L.-L."/>
            <person name="Puazo M."/>
            <person name="Quiroz J."/>
            <person name="Raj R."/>
            <person name="Rajbhandari K."/>
            <person name="Reid J.G."/>
            <person name="Santibanez J."/>
            <person name="Sexton D."/>
            <person name="Skinner E."/>
            <person name="Vee V."/>
            <person name="Weissenberger G."/>
            <person name="Wu Y."/>
            <person name="Xin Y."/>
            <person name="Han Y."/>
            <person name="Campbell C."/>
            <person name="Brown A."/>
            <person name="Sullivan B."/>
            <person name="Shelton J."/>
            <person name="Brown S."/>
            <person name="Dudchenko O."/>
            <person name="Machol I."/>
            <person name="Durand N."/>
            <person name="Shamim M."/>
            <person name="Lieberman A."/>
            <person name="Muzny D.M."/>
            <person name="Richards S."/>
            <person name="Yoder A."/>
            <person name="Worley K.C."/>
            <person name="Rogers J."/>
            <person name="Gibbs R.A."/>
        </authorList>
    </citation>
    <scope>NUCLEOTIDE SEQUENCE [LARGE SCALE GENOMIC DNA]</scope>
</reference>
<dbReference type="Ensembl" id="ENSMICT00000070374.1">
    <property type="protein sequence ID" value="ENSMICP00000044565.1"/>
    <property type="gene ID" value="ENSMICG00000005019.3"/>
</dbReference>
<dbReference type="InterPro" id="IPR001858">
    <property type="entry name" value="Phosphatidylethanolamine-bd_CS"/>
</dbReference>
<evidence type="ECO:0000313" key="3">
    <source>
        <dbReference type="Ensembl" id="ENSMICP00000004574.2"/>
    </source>
</evidence>
<dbReference type="InterPro" id="IPR036610">
    <property type="entry name" value="PEBP-like_sf"/>
</dbReference>
<reference evidence="3" key="3">
    <citation type="submission" date="2025-05" db="UniProtKB">
        <authorList>
            <consortium name="Ensembl"/>
        </authorList>
    </citation>
    <scope>IDENTIFICATION</scope>
</reference>
<dbReference type="PANTHER" id="PTHR11362">
    <property type="entry name" value="PHOSPHATIDYLETHANOLAMINE-BINDING PROTEIN"/>
    <property type="match status" value="1"/>
</dbReference>
<dbReference type="GeneTree" id="ENSGT00940000162387"/>
<accession>A0A8C5UUH8</accession>
<dbReference type="Ensembl" id="ENSMICT00000005017.3">
    <property type="protein sequence ID" value="ENSMICP00000004574.2"/>
    <property type="gene ID" value="ENSMICG00000005019.3"/>
</dbReference>
<dbReference type="Proteomes" id="UP000694394">
    <property type="component" value="Chromosome 20"/>
</dbReference>
<dbReference type="AlphaFoldDB" id="A0A8C5UUH8"/>
<evidence type="ECO:0000256" key="2">
    <source>
        <dbReference type="SAM" id="SignalP"/>
    </source>
</evidence>
<dbReference type="PROSITE" id="PS01220">
    <property type="entry name" value="PBP"/>
    <property type="match status" value="1"/>
</dbReference>
<comment type="similarity">
    <text evidence="1">Belongs to the phosphatidylethanolamine-binding protein family.</text>
</comment>